<organism evidence="3 4">
    <name type="scientific">Actinokineospora iranica</name>
    <dbReference type="NCBI Taxonomy" id="1271860"/>
    <lineage>
        <taxon>Bacteria</taxon>
        <taxon>Bacillati</taxon>
        <taxon>Actinomycetota</taxon>
        <taxon>Actinomycetes</taxon>
        <taxon>Pseudonocardiales</taxon>
        <taxon>Pseudonocardiaceae</taxon>
        <taxon>Actinokineospora</taxon>
    </lineage>
</organism>
<dbReference type="RefSeq" id="WP_091457708.1">
    <property type="nucleotide sequence ID" value="NZ_FMZZ01000026.1"/>
</dbReference>
<keyword evidence="4" id="KW-1185">Reference proteome</keyword>
<evidence type="ECO:0000313" key="3">
    <source>
        <dbReference type="EMBL" id="SDD97853.1"/>
    </source>
</evidence>
<feature type="compositionally biased region" description="Basic residues" evidence="1">
    <location>
        <begin position="1"/>
        <end position="12"/>
    </location>
</feature>
<evidence type="ECO:0000313" key="4">
    <source>
        <dbReference type="Proteomes" id="UP000199501"/>
    </source>
</evidence>
<accession>A0A1G6Z6F6</accession>
<dbReference type="EMBL" id="FMZZ01000026">
    <property type="protein sequence ID" value="SDD97853.1"/>
    <property type="molecule type" value="Genomic_DNA"/>
</dbReference>
<feature type="region of interest" description="Disordered" evidence="1">
    <location>
        <begin position="1"/>
        <end position="36"/>
    </location>
</feature>
<sequence length="303" mass="31625">MDRPTTGKRRVRSGSVHVTELIRKQPPPLTLPADLPSGLSAGLVDEVAAPRTRAAEPADDAPVAHRRPPSRGAQLAKVTGLGLAVITLCGAVATATMIARDRGAARAAAEQRPKVQITGERALLPDELNRAVVESSQGRPDTRAAQRNGTAAGEVSAVPPAQPSSPDQTAATGQSTTGQSTSAAHTGAGDTSPARTGQSQRPVSSSRELVLEYYRLIKVNPSGAFDLLAGDLLGTTLSEFIGSWTAVADIEVLDVQERSDGVLAVIRLRLLDGTHLRIQQLLTVTNTTPQKIIAAELVSAQSN</sequence>
<feature type="transmembrane region" description="Helical" evidence="2">
    <location>
        <begin position="75"/>
        <end position="99"/>
    </location>
</feature>
<proteinExistence type="predicted"/>
<name>A0A1G6Z6F6_9PSEU</name>
<evidence type="ECO:0000256" key="1">
    <source>
        <dbReference type="SAM" id="MobiDB-lite"/>
    </source>
</evidence>
<keyword evidence="2" id="KW-0812">Transmembrane</keyword>
<feature type="region of interest" description="Disordered" evidence="1">
    <location>
        <begin position="132"/>
        <end position="203"/>
    </location>
</feature>
<protein>
    <submittedName>
        <fullName evidence="3">Uncharacterized protein</fullName>
    </submittedName>
</protein>
<keyword evidence="2" id="KW-1133">Transmembrane helix</keyword>
<dbReference type="AlphaFoldDB" id="A0A1G6Z6F6"/>
<feature type="region of interest" description="Disordered" evidence="1">
    <location>
        <begin position="52"/>
        <end position="71"/>
    </location>
</feature>
<feature type="compositionally biased region" description="Polar residues" evidence="1">
    <location>
        <begin position="193"/>
        <end position="203"/>
    </location>
</feature>
<dbReference type="Proteomes" id="UP000199501">
    <property type="component" value="Unassembled WGS sequence"/>
</dbReference>
<feature type="compositionally biased region" description="Polar residues" evidence="1">
    <location>
        <begin position="134"/>
        <end position="149"/>
    </location>
</feature>
<evidence type="ECO:0000256" key="2">
    <source>
        <dbReference type="SAM" id="Phobius"/>
    </source>
</evidence>
<gene>
    <name evidence="3" type="ORF">SAMN05216174_1267</name>
</gene>
<dbReference type="OrthoDB" id="3695516at2"/>
<feature type="compositionally biased region" description="Low complexity" evidence="1">
    <location>
        <begin position="155"/>
        <end position="189"/>
    </location>
</feature>
<keyword evidence="2" id="KW-0472">Membrane</keyword>
<dbReference type="STRING" id="1271860.SAMN05216174_1267"/>
<reference evidence="4" key="1">
    <citation type="submission" date="2016-10" db="EMBL/GenBank/DDBJ databases">
        <authorList>
            <person name="Varghese N."/>
            <person name="Submissions S."/>
        </authorList>
    </citation>
    <scope>NUCLEOTIDE SEQUENCE [LARGE SCALE GENOMIC DNA]</scope>
    <source>
        <strain evidence="4">IBRC-M 10403</strain>
    </source>
</reference>